<dbReference type="PANTHER" id="PTHR35586:SF2">
    <property type="entry name" value="SLL1542 PROTEIN"/>
    <property type="match status" value="1"/>
</dbReference>
<dbReference type="Proteomes" id="UP001065613">
    <property type="component" value="Chromosome"/>
</dbReference>
<dbReference type="PANTHER" id="PTHR35586">
    <property type="entry name" value="SLL1691 PROTEIN"/>
    <property type="match status" value="1"/>
</dbReference>
<dbReference type="InterPro" id="IPR025587">
    <property type="entry name" value="DUF4351"/>
</dbReference>
<name>A0A977KZB5_9CYAN</name>
<dbReference type="KEGG" id="wna:KA717_08030"/>
<dbReference type="InterPro" id="IPR022573">
    <property type="entry name" value="DUF2887"/>
</dbReference>
<gene>
    <name evidence="2" type="ORF">KA717_08030</name>
</gene>
<dbReference type="EMBL" id="CP073041">
    <property type="protein sequence ID" value="UXE62674.1"/>
    <property type="molecule type" value="Genomic_DNA"/>
</dbReference>
<evidence type="ECO:0000313" key="2">
    <source>
        <dbReference type="EMBL" id="UXE62674.1"/>
    </source>
</evidence>
<proteinExistence type="predicted"/>
<evidence type="ECO:0000259" key="1">
    <source>
        <dbReference type="Pfam" id="PF14261"/>
    </source>
</evidence>
<dbReference type="Pfam" id="PF14261">
    <property type="entry name" value="DUF4351"/>
    <property type="match status" value="1"/>
</dbReference>
<sequence length="270" mass="31229">MKTDKWFYELFLSQQGMLAELLPGIEASWRFSYSAPVIKEKEFRMDGVFTPVLDDPKIPIVFAEAQMQIDDNFYGRFFAGIFLYLRQYEVRRAWLGLLILPSRGLNLGAELPYQDLLDQRVTTLYLSELRERQGLSPNLTLLQLLVTDQERSAEIAKVLLKTAETDTEFERRLSLIETILGNKFPELTEEMIMQILDLKKMDITQSRFYQEIRAESEANLVLRLLKRRLGELSISQEEQVKGLSVEQLEALGEALLDFTVMADLEGYLAQ</sequence>
<accession>A0A977KZB5</accession>
<protein>
    <submittedName>
        <fullName evidence="2">DUF2887 domain-containing protein</fullName>
    </submittedName>
</protein>
<organism evidence="2">
    <name type="scientific">Woronichinia naegeliana WA131</name>
    <dbReference type="NCBI Taxonomy" id="2824559"/>
    <lineage>
        <taxon>Bacteria</taxon>
        <taxon>Bacillati</taxon>
        <taxon>Cyanobacteriota</taxon>
        <taxon>Cyanophyceae</taxon>
        <taxon>Synechococcales</taxon>
        <taxon>Coelosphaeriaceae</taxon>
        <taxon>Woronichinia</taxon>
    </lineage>
</organism>
<dbReference type="AlphaFoldDB" id="A0A977KZB5"/>
<dbReference type="Pfam" id="PF11103">
    <property type="entry name" value="DUF2887"/>
    <property type="match status" value="1"/>
</dbReference>
<reference evidence="2" key="1">
    <citation type="submission" date="2021-04" db="EMBL/GenBank/DDBJ databases">
        <title>Genome sequence of Woronichinia naegeliana from Washington state freshwater lake bloom.</title>
        <authorList>
            <person name="Dreher T.W."/>
        </authorList>
    </citation>
    <scope>NUCLEOTIDE SEQUENCE</scope>
    <source>
        <strain evidence="2">WA131</strain>
    </source>
</reference>
<feature type="domain" description="DUF4351" evidence="1">
    <location>
        <begin position="210"/>
        <end position="268"/>
    </location>
</feature>